<proteinExistence type="inferred from homology"/>
<accession>A0A3R7QDZ5</accession>
<reference evidence="4 5" key="2">
    <citation type="submission" date="2019-01" db="EMBL/GenBank/DDBJ databases">
        <title>The decoding of complex shrimp genome reveals the adaptation for benthos swimmer, frequently molting mechanism and breeding impact on genome.</title>
        <authorList>
            <person name="Sun Y."/>
            <person name="Gao Y."/>
            <person name="Yu Y."/>
        </authorList>
    </citation>
    <scope>NUCLEOTIDE SEQUENCE [LARGE SCALE GENOMIC DNA]</scope>
    <source>
        <tissue evidence="4">Muscle</tissue>
    </source>
</reference>
<sequence>MGDNEEHTIAEDFVVTKYKMAGEIVNRTLKKLVEMCVPDASVRGICVEGDKMLMEECNKVFKKEKTMKKGLAFPVCVSVNNCINHYSPLFSDKDSTLKNGDMVKIDMGAHLDGLIAVVGHTVVVGASKESKVTGRKADAILAAYYSSEAALRLVKPGNQNFAVTDTVTKISKTFKCKPVEGMLSFQLQQGRIDGEKTIIQNPTEAQRKEVEKQTFETHEVYAVDVIVSTGEGQGREMDARVTIFRKTDEVYHLKLKASREFFAQVQKGYRDMPFNLRLFEDEKKARMGVLECVSHKLIDPYPVLWERKGEFVAQFKFTVLLMPGGQHRITGLPFDLESFESQYKIEDPELKQLIISSVSNKNSKKKKKADKETATVVKKGD</sequence>
<feature type="compositionally biased region" description="Basic and acidic residues" evidence="2">
    <location>
        <begin position="369"/>
        <end position="381"/>
    </location>
</feature>
<dbReference type="FunFam" id="3.90.230.10:FF:000013">
    <property type="entry name" value="DNA-binding protein, 42 kDa"/>
    <property type="match status" value="1"/>
</dbReference>
<dbReference type="SUPFAM" id="SSF55920">
    <property type="entry name" value="Creatinase/aminopeptidase"/>
    <property type="match status" value="1"/>
</dbReference>
<evidence type="ECO:0000313" key="5">
    <source>
        <dbReference type="Proteomes" id="UP000283509"/>
    </source>
</evidence>
<feature type="domain" description="Peptidase M24" evidence="3">
    <location>
        <begin position="17"/>
        <end position="170"/>
    </location>
</feature>
<feature type="region of interest" description="Disordered" evidence="2">
    <location>
        <begin position="361"/>
        <end position="381"/>
    </location>
</feature>
<dbReference type="Gene3D" id="3.90.230.10">
    <property type="entry name" value="Creatinase/methionine aminopeptidase superfamily"/>
    <property type="match status" value="1"/>
</dbReference>
<organism evidence="4 5">
    <name type="scientific">Penaeus vannamei</name>
    <name type="common">Whiteleg shrimp</name>
    <name type="synonym">Litopenaeus vannamei</name>
    <dbReference type="NCBI Taxonomy" id="6689"/>
    <lineage>
        <taxon>Eukaryota</taxon>
        <taxon>Metazoa</taxon>
        <taxon>Ecdysozoa</taxon>
        <taxon>Arthropoda</taxon>
        <taxon>Crustacea</taxon>
        <taxon>Multicrustacea</taxon>
        <taxon>Malacostraca</taxon>
        <taxon>Eumalacostraca</taxon>
        <taxon>Eucarida</taxon>
        <taxon>Decapoda</taxon>
        <taxon>Dendrobranchiata</taxon>
        <taxon>Penaeoidea</taxon>
        <taxon>Penaeidae</taxon>
        <taxon>Penaeus</taxon>
    </lineage>
</organism>
<evidence type="ECO:0000256" key="1">
    <source>
        <dbReference type="ARBA" id="ARBA00007319"/>
    </source>
</evidence>
<dbReference type="InterPro" id="IPR036005">
    <property type="entry name" value="Creatinase/aminopeptidase-like"/>
</dbReference>
<dbReference type="PANTHER" id="PTHR10804">
    <property type="entry name" value="PROTEASE FAMILY M24 METHIONYL AMINOPEPTIDASE, AMINOPEPTIDASE P"/>
    <property type="match status" value="1"/>
</dbReference>
<comment type="caution">
    <text evidence="4">The sequence shown here is derived from an EMBL/GenBank/DDBJ whole genome shotgun (WGS) entry which is preliminary data.</text>
</comment>
<dbReference type="InterPro" id="IPR004545">
    <property type="entry name" value="PA2G4"/>
</dbReference>
<protein>
    <submittedName>
        <fullName evidence="4">Putative proliferation-associated protein 2G4</fullName>
    </submittedName>
</protein>
<evidence type="ECO:0000313" key="4">
    <source>
        <dbReference type="EMBL" id="ROT64438.1"/>
    </source>
</evidence>
<dbReference type="OrthoDB" id="5876363at2759"/>
<keyword evidence="5" id="KW-1185">Reference proteome</keyword>
<dbReference type="CDD" id="cd01089">
    <property type="entry name" value="PA2G4-like"/>
    <property type="match status" value="1"/>
</dbReference>
<dbReference type="InterPro" id="IPR036390">
    <property type="entry name" value="WH_DNA-bd_sf"/>
</dbReference>
<evidence type="ECO:0000256" key="2">
    <source>
        <dbReference type="SAM" id="MobiDB-lite"/>
    </source>
</evidence>
<comment type="similarity">
    <text evidence="1">Belongs to the peptidase M24 family.</text>
</comment>
<dbReference type="AlphaFoldDB" id="A0A3R7QDZ5"/>
<name>A0A3R7QDZ5_PENVA</name>
<dbReference type="InterPro" id="IPR036388">
    <property type="entry name" value="WH-like_DNA-bd_sf"/>
</dbReference>
<dbReference type="STRING" id="6689.A0A3R7QDZ5"/>
<dbReference type="FunFam" id="1.10.10.10:FF:000029">
    <property type="entry name" value="Proliferation-associated 2G4, a"/>
    <property type="match status" value="1"/>
</dbReference>
<gene>
    <name evidence="4" type="ORF">C7M84_017621</name>
</gene>
<dbReference type="Pfam" id="PF00557">
    <property type="entry name" value="Peptidase_M24"/>
    <property type="match status" value="1"/>
</dbReference>
<dbReference type="NCBIfam" id="TIGR00495">
    <property type="entry name" value="crvDNA_42K"/>
    <property type="match status" value="1"/>
</dbReference>
<reference evidence="4 5" key="1">
    <citation type="submission" date="2018-04" db="EMBL/GenBank/DDBJ databases">
        <authorList>
            <person name="Zhang X."/>
            <person name="Yuan J."/>
            <person name="Li F."/>
            <person name="Xiang J."/>
        </authorList>
    </citation>
    <scope>NUCLEOTIDE SEQUENCE [LARGE SCALE GENOMIC DNA]</scope>
    <source>
        <tissue evidence="4">Muscle</tissue>
    </source>
</reference>
<dbReference type="EMBL" id="QCYY01003251">
    <property type="protein sequence ID" value="ROT64438.1"/>
    <property type="molecule type" value="Genomic_DNA"/>
</dbReference>
<evidence type="ECO:0000259" key="3">
    <source>
        <dbReference type="Pfam" id="PF00557"/>
    </source>
</evidence>
<dbReference type="PANTHER" id="PTHR10804:SF11">
    <property type="entry name" value="PROLIFERATION-ASSOCIATED PROTEIN 2G4"/>
    <property type="match status" value="1"/>
</dbReference>
<dbReference type="SUPFAM" id="SSF46785">
    <property type="entry name" value="Winged helix' DNA-binding domain"/>
    <property type="match status" value="1"/>
</dbReference>
<dbReference type="InterPro" id="IPR000994">
    <property type="entry name" value="Pept_M24"/>
</dbReference>
<dbReference type="InterPro" id="IPR047113">
    <property type="entry name" value="PA2G4/ARX1"/>
</dbReference>
<dbReference type="Gene3D" id="1.10.10.10">
    <property type="entry name" value="Winged helix-like DNA-binding domain superfamily/Winged helix DNA-binding domain"/>
    <property type="match status" value="1"/>
</dbReference>
<dbReference type="Proteomes" id="UP000283509">
    <property type="component" value="Unassembled WGS sequence"/>
</dbReference>